<protein>
    <submittedName>
        <fullName evidence="1">Uncharacterized protein</fullName>
    </submittedName>
</protein>
<dbReference type="Proteomes" id="UP000789390">
    <property type="component" value="Unassembled WGS sequence"/>
</dbReference>
<accession>A0A8J2RJV4</accession>
<dbReference type="EMBL" id="CAKKLH010000096">
    <property type="protein sequence ID" value="CAH0102876.1"/>
    <property type="molecule type" value="Genomic_DNA"/>
</dbReference>
<comment type="caution">
    <text evidence="1">The sequence shown here is derived from an EMBL/GenBank/DDBJ whole genome shotgun (WGS) entry which is preliminary data.</text>
</comment>
<sequence>MFDIRQNPQICKQGEALISKFQRTFFSKDEKPFDDGGSAIVTDGDGNKIVLQEIFQQNGKHWIKLELLFSNNICNRLPSRPSISTVILEAGREFPVDLIRRAFLVSMTECVYVWLNKND</sequence>
<dbReference type="AlphaFoldDB" id="A0A8J2RJV4"/>
<gene>
    <name evidence="1" type="ORF">DGAL_LOCUS5400</name>
</gene>
<dbReference type="PANTHER" id="PTHR34261:SF1">
    <property type="entry name" value="TUBULIN POLYMERIZATION-PROMOTING PROTEIN"/>
    <property type="match status" value="1"/>
</dbReference>
<name>A0A8J2RJV4_9CRUS</name>
<dbReference type="InterPro" id="IPR053358">
    <property type="entry name" value="Diff-assoc_signaling"/>
</dbReference>
<reference evidence="1" key="1">
    <citation type="submission" date="2021-11" db="EMBL/GenBank/DDBJ databases">
        <authorList>
            <person name="Schell T."/>
        </authorList>
    </citation>
    <scope>NUCLEOTIDE SEQUENCE</scope>
    <source>
        <strain evidence="1">M5</strain>
    </source>
</reference>
<dbReference type="OrthoDB" id="6335985at2759"/>
<dbReference type="PANTHER" id="PTHR34261">
    <property type="entry name" value="APC REGULATOR OF WNT-SIGNALING PATHWAY-RELATED"/>
    <property type="match status" value="1"/>
</dbReference>
<organism evidence="1 2">
    <name type="scientific">Daphnia galeata</name>
    <dbReference type="NCBI Taxonomy" id="27404"/>
    <lineage>
        <taxon>Eukaryota</taxon>
        <taxon>Metazoa</taxon>
        <taxon>Ecdysozoa</taxon>
        <taxon>Arthropoda</taxon>
        <taxon>Crustacea</taxon>
        <taxon>Branchiopoda</taxon>
        <taxon>Diplostraca</taxon>
        <taxon>Cladocera</taxon>
        <taxon>Anomopoda</taxon>
        <taxon>Daphniidae</taxon>
        <taxon>Daphnia</taxon>
    </lineage>
</organism>
<proteinExistence type="predicted"/>
<keyword evidence="2" id="KW-1185">Reference proteome</keyword>
<evidence type="ECO:0000313" key="1">
    <source>
        <dbReference type="EMBL" id="CAH0102876.1"/>
    </source>
</evidence>
<evidence type="ECO:0000313" key="2">
    <source>
        <dbReference type="Proteomes" id="UP000789390"/>
    </source>
</evidence>